<sequence>MQDFVLHESNKKQFWQILQQIIPTGKRWRIKITEYREKRSLPQNSLMWKWNNEVADQLTATGASSFVDEEVHEWLKDMFCPAKPVTIAGLTRYIKSTRLLDTGEMHHYLSEIDRWAHQKGLRLTIPGDSEYQVMKDKQNG</sequence>
<dbReference type="RefSeq" id="WP_101763989.1">
    <property type="nucleotide sequence ID" value="NZ_PJRT01000032.1"/>
</dbReference>
<organism evidence="1 2">
    <name type="scientific">Pantoea endophytica</name>
    <dbReference type="NCBI Taxonomy" id="92488"/>
    <lineage>
        <taxon>Bacteria</taxon>
        <taxon>Pseudomonadati</taxon>
        <taxon>Pseudomonadota</taxon>
        <taxon>Gammaproteobacteria</taxon>
        <taxon>Enterobacterales</taxon>
        <taxon>Erwiniaceae</taxon>
        <taxon>Pantoea</taxon>
    </lineage>
</organism>
<keyword evidence="2" id="KW-1185">Reference proteome</keyword>
<comment type="caution">
    <text evidence="1">The sequence shown here is derived from an EMBL/GenBank/DDBJ whole genome shotgun (WGS) entry which is preliminary data.</text>
</comment>
<reference evidence="2" key="1">
    <citation type="submission" date="2017-12" db="EMBL/GenBank/DDBJ databases">
        <title>The genome sequence of Pantoea sp. 596.</title>
        <authorList>
            <person name="Gao J."/>
            <person name="Mao X."/>
            <person name="Sun J."/>
        </authorList>
    </citation>
    <scope>NUCLEOTIDE SEQUENCE [LARGE SCALE GENOMIC DNA]</scope>
    <source>
        <strain evidence="2">596</strain>
    </source>
</reference>
<dbReference type="InterPro" id="IPR036619">
    <property type="entry name" value="NinB_sf"/>
</dbReference>
<accession>A0ABX4SL30</accession>
<gene>
    <name evidence="1" type="ORF">PZBJ_20270</name>
</gene>
<dbReference type="EMBL" id="PJRT01000032">
    <property type="protein sequence ID" value="PLR20391.1"/>
    <property type="molecule type" value="Genomic_DNA"/>
</dbReference>
<dbReference type="Gene3D" id="1.10.3790.10">
    <property type="entry name" value="NinB"/>
    <property type="match status" value="1"/>
</dbReference>
<dbReference type="SUPFAM" id="SSF103370">
    <property type="entry name" value="NinB"/>
    <property type="match status" value="1"/>
</dbReference>
<evidence type="ECO:0000313" key="1">
    <source>
        <dbReference type="EMBL" id="PLR20391.1"/>
    </source>
</evidence>
<dbReference type="NCBIfam" id="NF007281">
    <property type="entry name" value="PRK09741.1"/>
    <property type="match status" value="1"/>
</dbReference>
<proteinExistence type="predicted"/>
<name>A0ABX4SL30_9GAMM</name>
<dbReference type="Proteomes" id="UP000234296">
    <property type="component" value="Unassembled WGS sequence"/>
</dbReference>
<evidence type="ECO:0000313" key="2">
    <source>
        <dbReference type="Proteomes" id="UP000234296"/>
    </source>
</evidence>
<evidence type="ECO:0008006" key="3">
    <source>
        <dbReference type="Google" id="ProtNLM"/>
    </source>
</evidence>
<protein>
    <recommendedName>
        <fullName evidence="3">DNA base-flipping protein</fullName>
    </recommendedName>
</protein>